<accession>A0A0S4M1T4</accession>
<evidence type="ECO:0000256" key="2">
    <source>
        <dbReference type="ARBA" id="ARBA00049402"/>
    </source>
</evidence>
<keyword evidence="4" id="KW-0808">Transferase</keyword>
<gene>
    <name evidence="4" type="primary">hpt</name>
    <name evidence="4" type="ORF">Ark11_0752</name>
</gene>
<keyword evidence="4" id="KW-0328">Glycosyltransferase</keyword>
<dbReference type="Proteomes" id="UP000198651">
    <property type="component" value="Chromosome I"/>
</dbReference>
<name>A0A0S4M1T4_9BURK</name>
<dbReference type="GO" id="GO:0032263">
    <property type="term" value="P:GMP salvage"/>
    <property type="evidence" value="ECO:0007669"/>
    <property type="project" value="TreeGrafter"/>
</dbReference>
<dbReference type="InterPro" id="IPR000836">
    <property type="entry name" value="PRTase_dom"/>
</dbReference>
<dbReference type="Pfam" id="PF00156">
    <property type="entry name" value="Pribosyltran"/>
    <property type="match status" value="1"/>
</dbReference>
<dbReference type="Gene3D" id="3.40.50.2020">
    <property type="match status" value="1"/>
</dbReference>
<dbReference type="InterPro" id="IPR050408">
    <property type="entry name" value="HGPRT"/>
</dbReference>
<dbReference type="RefSeq" id="WP_139057379.1">
    <property type="nucleotide sequence ID" value="NZ_FLSL01000100.1"/>
</dbReference>
<dbReference type="SUPFAM" id="SSF53271">
    <property type="entry name" value="PRTase-like"/>
    <property type="match status" value="1"/>
</dbReference>
<dbReference type="InterPro" id="IPR029057">
    <property type="entry name" value="PRTase-like"/>
</dbReference>
<reference evidence="5" key="1">
    <citation type="submission" date="2015-11" db="EMBL/GenBank/DDBJ databases">
        <authorList>
            <person name="Seth-Smith H.M.B."/>
        </authorList>
    </citation>
    <scope>NUCLEOTIDE SEQUENCE [LARGE SCALE GENOMIC DNA]</scope>
    <source>
        <strain evidence="5">2013Ark11</strain>
    </source>
</reference>
<evidence type="ECO:0000313" key="4">
    <source>
        <dbReference type="EMBL" id="CUT17585.1"/>
    </source>
</evidence>
<protein>
    <submittedName>
        <fullName evidence="4">Hypoxanthine-guanine phosphoribosyltransferase</fullName>
    </submittedName>
</protein>
<evidence type="ECO:0000313" key="5">
    <source>
        <dbReference type="Proteomes" id="UP000198651"/>
    </source>
</evidence>
<dbReference type="CDD" id="cd06223">
    <property type="entry name" value="PRTases_typeI"/>
    <property type="match status" value="1"/>
</dbReference>
<dbReference type="GO" id="GO:0046100">
    <property type="term" value="P:hypoxanthine metabolic process"/>
    <property type="evidence" value="ECO:0007669"/>
    <property type="project" value="TreeGrafter"/>
</dbReference>
<dbReference type="PATRIC" id="fig|1561003.3.peg.760"/>
<sequence length="205" mass="23593">MVDGDLPLRDRSRWAGEILSQSRVAMTEDDVHSVVVGLSEQIRQDLCVLYPVVISVMSGSLMFSSDLLRFFDFPIDFDYLDVSRYRRSIDPSDIRWYSMPRISLLGRHVLLIDDILDQGITLRAVYEWLVGQEVKSVRIAVLCERQIDNQDVRIRADYVGFKVCGDAFVFGYGMDIYGFWRNLPAVYAYDRTSVTAFSETKEDGF</sequence>
<dbReference type="GO" id="GO:0004422">
    <property type="term" value="F:hypoxanthine phosphoribosyltransferase activity"/>
    <property type="evidence" value="ECO:0007669"/>
    <property type="project" value="TreeGrafter"/>
</dbReference>
<comment type="catalytic activity">
    <reaction evidence="1">
        <text>GMP + diphosphate = guanine + 5-phospho-alpha-D-ribose 1-diphosphate</text>
        <dbReference type="Rhea" id="RHEA:25424"/>
        <dbReference type="ChEBI" id="CHEBI:16235"/>
        <dbReference type="ChEBI" id="CHEBI:33019"/>
        <dbReference type="ChEBI" id="CHEBI:58017"/>
        <dbReference type="ChEBI" id="CHEBI:58115"/>
        <dbReference type="EC" id="2.4.2.8"/>
    </reaction>
    <physiologicalReaction direction="right-to-left" evidence="1">
        <dbReference type="Rhea" id="RHEA:25426"/>
    </physiologicalReaction>
</comment>
<evidence type="ECO:0000259" key="3">
    <source>
        <dbReference type="Pfam" id="PF00156"/>
    </source>
</evidence>
<evidence type="ECO:0000256" key="1">
    <source>
        <dbReference type="ARBA" id="ARBA00048811"/>
    </source>
</evidence>
<comment type="catalytic activity">
    <reaction evidence="2">
        <text>IMP + diphosphate = hypoxanthine + 5-phospho-alpha-D-ribose 1-diphosphate</text>
        <dbReference type="Rhea" id="RHEA:17973"/>
        <dbReference type="ChEBI" id="CHEBI:17368"/>
        <dbReference type="ChEBI" id="CHEBI:33019"/>
        <dbReference type="ChEBI" id="CHEBI:58017"/>
        <dbReference type="ChEBI" id="CHEBI:58053"/>
        <dbReference type="EC" id="2.4.2.8"/>
    </reaction>
    <physiologicalReaction direction="right-to-left" evidence="2">
        <dbReference type="Rhea" id="RHEA:17975"/>
    </physiologicalReaction>
</comment>
<dbReference type="AlphaFoldDB" id="A0A0S4M1T4"/>
<dbReference type="EMBL" id="LN906597">
    <property type="protein sequence ID" value="CUT17585.1"/>
    <property type="molecule type" value="Genomic_DNA"/>
</dbReference>
<dbReference type="GO" id="GO:0006178">
    <property type="term" value="P:guanine salvage"/>
    <property type="evidence" value="ECO:0007669"/>
    <property type="project" value="TreeGrafter"/>
</dbReference>
<dbReference type="GO" id="GO:0000287">
    <property type="term" value="F:magnesium ion binding"/>
    <property type="evidence" value="ECO:0007669"/>
    <property type="project" value="TreeGrafter"/>
</dbReference>
<feature type="domain" description="Phosphoribosyltransferase" evidence="3">
    <location>
        <begin position="35"/>
        <end position="173"/>
    </location>
</feature>
<dbReference type="OrthoDB" id="9802824at2"/>
<dbReference type="GO" id="GO:0032264">
    <property type="term" value="P:IMP salvage"/>
    <property type="evidence" value="ECO:0007669"/>
    <property type="project" value="TreeGrafter"/>
</dbReference>
<dbReference type="PANTHER" id="PTHR43340:SF1">
    <property type="entry name" value="HYPOXANTHINE PHOSPHORIBOSYLTRANSFERASE"/>
    <property type="match status" value="1"/>
</dbReference>
<keyword evidence="5" id="KW-1185">Reference proteome</keyword>
<organism evidence="4 5">
    <name type="scientific">Candidatus Ichthyocystis hellenicum</name>
    <dbReference type="NCBI Taxonomy" id="1561003"/>
    <lineage>
        <taxon>Bacteria</taxon>
        <taxon>Pseudomonadati</taxon>
        <taxon>Pseudomonadota</taxon>
        <taxon>Betaproteobacteria</taxon>
        <taxon>Burkholderiales</taxon>
        <taxon>Candidatus Ichthyocystis</taxon>
    </lineage>
</organism>
<dbReference type="PANTHER" id="PTHR43340">
    <property type="entry name" value="HYPOXANTHINE-GUANINE PHOSPHORIBOSYLTRANSFERASE"/>
    <property type="match status" value="1"/>
</dbReference>
<dbReference type="STRING" id="1561003.Ark11_0752"/>
<proteinExistence type="predicted"/>
<dbReference type="GO" id="GO:0005829">
    <property type="term" value="C:cytosol"/>
    <property type="evidence" value="ECO:0007669"/>
    <property type="project" value="TreeGrafter"/>
</dbReference>